<organism evidence="2 3">
    <name type="scientific">Streptomyces morookaense</name>
    <name type="common">Streptoverticillium morookaense</name>
    <dbReference type="NCBI Taxonomy" id="1970"/>
    <lineage>
        <taxon>Bacteria</taxon>
        <taxon>Bacillati</taxon>
        <taxon>Actinomycetota</taxon>
        <taxon>Actinomycetes</taxon>
        <taxon>Kitasatosporales</taxon>
        <taxon>Streptomycetaceae</taxon>
        <taxon>Streptomyces</taxon>
    </lineage>
</organism>
<comment type="caution">
    <text evidence="2">The sequence shown here is derived from an EMBL/GenBank/DDBJ whole genome shotgun (WGS) entry which is preliminary data.</text>
</comment>
<dbReference type="RefSeq" id="WP_171080616.1">
    <property type="nucleotide sequence ID" value="NZ_BNBU01000005.1"/>
</dbReference>
<protein>
    <submittedName>
        <fullName evidence="2">Uncharacterized protein</fullName>
    </submittedName>
</protein>
<keyword evidence="3" id="KW-1185">Reference proteome</keyword>
<evidence type="ECO:0000313" key="3">
    <source>
        <dbReference type="Proteomes" id="UP000587462"/>
    </source>
</evidence>
<dbReference type="Proteomes" id="UP000587462">
    <property type="component" value="Unassembled WGS sequence"/>
</dbReference>
<feature type="region of interest" description="Disordered" evidence="1">
    <location>
        <begin position="85"/>
        <end position="116"/>
    </location>
</feature>
<accession>A0A7Y7E705</accession>
<dbReference type="AlphaFoldDB" id="A0A7Y7E705"/>
<sequence>MPRLGEAAIRLALWLLSLPEGADVSLSEAARRAGIKPSAFRTAKRQLREERYFHEWRMQGRGGRWTTRQLISNVPLTPEQALAVRDGKSPTAVKPAVGEPGGSAGRSSPGKDGAFAAGLHTQAPVPVDTQVGPVLHALRGEPGGDLVVVPVPHRLDPDPSVDELQRHRLARGFLGDELELLRSHLRARGRHVAQCPASAVAAVGRL</sequence>
<reference evidence="2 3" key="1">
    <citation type="submission" date="2020-04" db="EMBL/GenBank/DDBJ databases">
        <title>Draft Genome Sequence of Streptomyces morookaense DSM 40503, an 8-azaguanine-producing strain.</title>
        <authorList>
            <person name="Qi J."/>
            <person name="Gao J.-M."/>
        </authorList>
    </citation>
    <scope>NUCLEOTIDE SEQUENCE [LARGE SCALE GENOMIC DNA]</scope>
    <source>
        <strain evidence="2 3">DSM 40503</strain>
    </source>
</reference>
<gene>
    <name evidence="2" type="ORF">HG542_12395</name>
</gene>
<evidence type="ECO:0000256" key="1">
    <source>
        <dbReference type="SAM" id="MobiDB-lite"/>
    </source>
</evidence>
<evidence type="ECO:0000313" key="2">
    <source>
        <dbReference type="EMBL" id="NVK78465.1"/>
    </source>
</evidence>
<dbReference type="EMBL" id="JABBXF010000025">
    <property type="protein sequence ID" value="NVK78465.1"/>
    <property type="molecule type" value="Genomic_DNA"/>
</dbReference>
<name>A0A7Y7E705_STRMO</name>
<proteinExistence type="predicted"/>